<dbReference type="Proteomes" id="UP000805649">
    <property type="component" value="Unassembled WGS sequence"/>
</dbReference>
<dbReference type="EMBL" id="VUJX02000017">
    <property type="protein sequence ID" value="KAL0929394.1"/>
    <property type="molecule type" value="Genomic_DNA"/>
</dbReference>
<proteinExistence type="predicted"/>
<keyword evidence="2" id="KW-1185">Reference proteome</keyword>
<comment type="caution">
    <text evidence="1">The sequence shown here is derived from an EMBL/GenBank/DDBJ whole genome shotgun (WGS) entry which is preliminary data.</text>
</comment>
<organism evidence="1 2">
    <name type="scientific">Colletotrichum truncatum</name>
    <name type="common">Anthracnose fungus</name>
    <name type="synonym">Colletotrichum capsici</name>
    <dbReference type="NCBI Taxonomy" id="5467"/>
    <lineage>
        <taxon>Eukaryota</taxon>
        <taxon>Fungi</taxon>
        <taxon>Dikarya</taxon>
        <taxon>Ascomycota</taxon>
        <taxon>Pezizomycotina</taxon>
        <taxon>Sordariomycetes</taxon>
        <taxon>Hypocreomycetidae</taxon>
        <taxon>Glomerellales</taxon>
        <taxon>Glomerellaceae</taxon>
        <taxon>Colletotrichum</taxon>
        <taxon>Colletotrichum truncatum species complex</taxon>
    </lineage>
</organism>
<evidence type="ECO:0000313" key="2">
    <source>
        <dbReference type="Proteomes" id="UP000805649"/>
    </source>
</evidence>
<gene>
    <name evidence="1" type="ORF">CTRU02_215560</name>
</gene>
<evidence type="ECO:0000313" key="1">
    <source>
        <dbReference type="EMBL" id="KAL0929394.1"/>
    </source>
</evidence>
<sequence>MFEKATHDGKHCWVVFCSSPASNWVGRGSQWDDDDWHCCAAIVVSPGKGQGKYLVISDNDPVKTTVNSRITDVLFGLQKNLWKTIRGSRKQLTVLYNTDRSGLGSNECLKLASEKVLEWSRLTEIELSRLYGPKFEGFIKLTKC</sequence>
<name>A0ACC3YC14_COLTU</name>
<protein>
    <submittedName>
        <fullName evidence="1">Uncharacterized protein</fullName>
    </submittedName>
</protein>
<accession>A0ACC3YC14</accession>
<reference evidence="1 2" key="1">
    <citation type="journal article" date="2020" name="Phytopathology">
        <title>Genome Sequence Resources of Colletotrichum truncatum, C. plurivorum, C. musicola, and C. sojae: Four Species Pathogenic to Soybean (Glycine max).</title>
        <authorList>
            <person name="Rogerio F."/>
            <person name="Boufleur T.R."/>
            <person name="Ciampi-Guillardi M."/>
            <person name="Sukno S.A."/>
            <person name="Thon M.R."/>
            <person name="Massola Junior N.S."/>
            <person name="Baroncelli R."/>
        </authorList>
    </citation>
    <scope>NUCLEOTIDE SEQUENCE [LARGE SCALE GENOMIC DNA]</scope>
    <source>
        <strain evidence="1 2">CMES1059</strain>
    </source>
</reference>